<proteinExistence type="predicted"/>
<comment type="caution">
    <text evidence="1">The sequence shown here is derived from an EMBL/GenBank/DDBJ whole genome shotgun (WGS) entry which is preliminary data.</text>
</comment>
<reference evidence="2" key="1">
    <citation type="journal article" date="2019" name="Int. J. Syst. Evol. Microbiol.">
        <title>The Global Catalogue of Microorganisms (GCM) 10K type strain sequencing project: providing services to taxonomists for standard genome sequencing and annotation.</title>
        <authorList>
            <consortium name="The Broad Institute Genomics Platform"/>
            <consortium name="The Broad Institute Genome Sequencing Center for Infectious Disease"/>
            <person name="Wu L."/>
            <person name="Ma J."/>
        </authorList>
    </citation>
    <scope>NUCLEOTIDE SEQUENCE [LARGE SCALE GENOMIC DNA]</scope>
    <source>
        <strain evidence="2">CGMCC 1.16306</strain>
    </source>
</reference>
<dbReference type="InterPro" id="IPR052552">
    <property type="entry name" value="YeaO-like"/>
</dbReference>
<dbReference type="Proteomes" id="UP001596022">
    <property type="component" value="Unassembled WGS sequence"/>
</dbReference>
<accession>A0ABV9GJG7</accession>
<keyword evidence="2" id="KW-1185">Reference proteome</keyword>
<sequence>MGHLKVKRVYEGAEASDGLRILVDRLWPRGVKKEQAGIDLWLKDVAPSPELRKWFGHRPERFEDFGQRYREELAAEPEKQQALADIKNQLAQGDVTLVYAAKDTKHNHVIILKDYIEND</sequence>
<name>A0ABV9GJG7_9BACL</name>
<evidence type="ECO:0000313" key="1">
    <source>
        <dbReference type="EMBL" id="MFC4618434.1"/>
    </source>
</evidence>
<gene>
    <name evidence="1" type="ORF">ACFO4N_06770</name>
</gene>
<dbReference type="EMBL" id="JBHSFW010000001">
    <property type="protein sequence ID" value="MFC4618434.1"/>
    <property type="molecule type" value="Genomic_DNA"/>
</dbReference>
<dbReference type="Pfam" id="PF22752">
    <property type="entry name" value="DUF488-N3i"/>
    <property type="match status" value="1"/>
</dbReference>
<protein>
    <submittedName>
        <fullName evidence="1">DUF488 domain-containing protein</fullName>
    </submittedName>
</protein>
<dbReference type="PANTHER" id="PTHR36849">
    <property type="entry name" value="CYTOPLASMIC PROTEIN-RELATED"/>
    <property type="match status" value="1"/>
</dbReference>
<dbReference type="RefSeq" id="WP_376845421.1">
    <property type="nucleotide sequence ID" value="NZ_JBHSFW010000001.1"/>
</dbReference>
<dbReference type="PANTHER" id="PTHR36849:SF1">
    <property type="entry name" value="CYTOPLASMIC PROTEIN"/>
    <property type="match status" value="1"/>
</dbReference>
<organism evidence="1 2">
    <name type="scientific">Camelliibacillus cellulosilyticus</name>
    <dbReference type="NCBI Taxonomy" id="2174486"/>
    <lineage>
        <taxon>Bacteria</taxon>
        <taxon>Bacillati</taxon>
        <taxon>Bacillota</taxon>
        <taxon>Bacilli</taxon>
        <taxon>Bacillales</taxon>
        <taxon>Sporolactobacillaceae</taxon>
        <taxon>Camelliibacillus</taxon>
    </lineage>
</organism>
<evidence type="ECO:0000313" key="2">
    <source>
        <dbReference type="Proteomes" id="UP001596022"/>
    </source>
</evidence>